<sequence>KAAVILDHIKASVESWHAQTGWMGLHLVGGLGPNNEIRWDIIPCGVDENKAPLDEALCDEAGWTRDRLSVVLMHWLERAFGSGGRQSHSSASGPSQPGSGYTSPTPFESEDGMDYGGGFTGMDEDGHVVSGNGGPLPTPSVNATPYRSRAPSVFDTVDVFTEDEEAASPGETNPRYTLAPVPGWNAQNLGARRGRTQERPTPPTHDPHTPSRRSGFSSPGVPAEQLAAILAKQNQSMAVDNFGPLSLLGQAAAAVEQLTMPTA</sequence>
<feature type="non-terminal residue" evidence="1">
    <location>
        <position position="1"/>
    </location>
</feature>
<feature type="non-terminal residue" evidence="1">
    <location>
        <position position="263"/>
    </location>
</feature>
<accession>A0ACB8SD85</accession>
<evidence type="ECO:0000313" key="1">
    <source>
        <dbReference type="EMBL" id="KAI0054217.1"/>
    </source>
</evidence>
<organism evidence="1 2">
    <name type="scientific">Artomyces pyxidatus</name>
    <dbReference type="NCBI Taxonomy" id="48021"/>
    <lineage>
        <taxon>Eukaryota</taxon>
        <taxon>Fungi</taxon>
        <taxon>Dikarya</taxon>
        <taxon>Basidiomycota</taxon>
        <taxon>Agaricomycotina</taxon>
        <taxon>Agaricomycetes</taxon>
        <taxon>Russulales</taxon>
        <taxon>Auriscalpiaceae</taxon>
        <taxon>Artomyces</taxon>
    </lineage>
</organism>
<reference evidence="1" key="2">
    <citation type="journal article" date="2022" name="New Phytol.">
        <title>Evolutionary transition to the ectomycorrhizal habit in the genomes of a hyperdiverse lineage of mushroom-forming fungi.</title>
        <authorList>
            <person name="Looney B."/>
            <person name="Miyauchi S."/>
            <person name="Morin E."/>
            <person name="Drula E."/>
            <person name="Courty P.E."/>
            <person name="Kohler A."/>
            <person name="Kuo A."/>
            <person name="LaButti K."/>
            <person name="Pangilinan J."/>
            <person name="Lipzen A."/>
            <person name="Riley R."/>
            <person name="Andreopoulos W."/>
            <person name="He G."/>
            <person name="Johnson J."/>
            <person name="Nolan M."/>
            <person name="Tritt A."/>
            <person name="Barry K.W."/>
            <person name="Grigoriev I.V."/>
            <person name="Nagy L.G."/>
            <person name="Hibbett D."/>
            <person name="Henrissat B."/>
            <person name="Matheny P.B."/>
            <person name="Labbe J."/>
            <person name="Martin F.M."/>
        </authorList>
    </citation>
    <scope>NUCLEOTIDE SEQUENCE</scope>
    <source>
        <strain evidence="1">HHB10654</strain>
    </source>
</reference>
<dbReference type="EMBL" id="MU277633">
    <property type="protein sequence ID" value="KAI0054217.1"/>
    <property type="molecule type" value="Genomic_DNA"/>
</dbReference>
<name>A0ACB8SD85_9AGAM</name>
<proteinExistence type="predicted"/>
<keyword evidence="2" id="KW-1185">Reference proteome</keyword>
<dbReference type="Proteomes" id="UP000814140">
    <property type="component" value="Unassembled WGS sequence"/>
</dbReference>
<evidence type="ECO:0000313" key="2">
    <source>
        <dbReference type="Proteomes" id="UP000814140"/>
    </source>
</evidence>
<protein>
    <submittedName>
        <fullName evidence="1">Uncharacterized protein</fullName>
    </submittedName>
</protein>
<reference evidence="1" key="1">
    <citation type="submission" date="2021-03" db="EMBL/GenBank/DDBJ databases">
        <authorList>
            <consortium name="DOE Joint Genome Institute"/>
            <person name="Ahrendt S."/>
            <person name="Looney B.P."/>
            <person name="Miyauchi S."/>
            <person name="Morin E."/>
            <person name="Drula E."/>
            <person name="Courty P.E."/>
            <person name="Chicoki N."/>
            <person name="Fauchery L."/>
            <person name="Kohler A."/>
            <person name="Kuo A."/>
            <person name="Labutti K."/>
            <person name="Pangilinan J."/>
            <person name="Lipzen A."/>
            <person name="Riley R."/>
            <person name="Andreopoulos W."/>
            <person name="He G."/>
            <person name="Johnson J."/>
            <person name="Barry K.W."/>
            <person name="Grigoriev I.V."/>
            <person name="Nagy L."/>
            <person name="Hibbett D."/>
            <person name="Henrissat B."/>
            <person name="Matheny P.B."/>
            <person name="Labbe J."/>
            <person name="Martin F."/>
        </authorList>
    </citation>
    <scope>NUCLEOTIDE SEQUENCE</scope>
    <source>
        <strain evidence="1">HHB10654</strain>
    </source>
</reference>
<comment type="caution">
    <text evidence="1">The sequence shown here is derived from an EMBL/GenBank/DDBJ whole genome shotgun (WGS) entry which is preliminary data.</text>
</comment>
<gene>
    <name evidence="1" type="ORF">BV25DRAFT_1843824</name>
</gene>